<proteinExistence type="predicted"/>
<evidence type="ECO:0000313" key="1">
    <source>
        <dbReference type="EMBL" id="AEW06524.1"/>
    </source>
</evidence>
<protein>
    <submittedName>
        <fullName evidence="1">Uncharacterized protein</fullName>
    </submittedName>
</protein>
<name>G8U0X9_SULAD</name>
<reference evidence="1 2" key="2">
    <citation type="journal article" date="2012" name="Stand. Genomic Sci.">
        <title>Complete genome sequence of the moderately thermophilic mineral-sulfide-oxidizing firmicute Sulfobacillus acidophilus type strain (NAL(T)).</title>
        <authorList>
            <person name="Anderson I."/>
            <person name="Chertkov O."/>
            <person name="Chen A."/>
            <person name="Saunders E."/>
            <person name="Lapidus A."/>
            <person name="Nolan M."/>
            <person name="Lucas S."/>
            <person name="Hammon N."/>
            <person name="Deshpande S."/>
            <person name="Cheng J.F."/>
            <person name="Han C."/>
            <person name="Tapia R."/>
            <person name="Goodwin L.A."/>
            <person name="Pitluck S."/>
            <person name="Liolios K."/>
            <person name="Pagani I."/>
            <person name="Ivanova N."/>
            <person name="Mikhailova N."/>
            <person name="Pati A."/>
            <person name="Palaniappan K."/>
            <person name="Land M."/>
            <person name="Pan C."/>
            <person name="Rohde M."/>
            <person name="Pukall R."/>
            <person name="Goker M."/>
            <person name="Detter J.C."/>
            <person name="Woyke T."/>
            <person name="Bristow J."/>
            <person name="Eisen J.A."/>
            <person name="Markowitz V."/>
            <person name="Hugenholtz P."/>
            <person name="Kyrpides N.C."/>
            <person name="Klenk H.P."/>
            <person name="Mavromatis K."/>
        </authorList>
    </citation>
    <scope>NUCLEOTIDE SEQUENCE [LARGE SCALE GENOMIC DNA]</scope>
    <source>
        <strain evidence="2">ATCC 700253 / DSM 10332 / NAL</strain>
    </source>
</reference>
<dbReference type="PATRIC" id="fig|679936.5.peg.3165"/>
<keyword evidence="2" id="KW-1185">Reference proteome</keyword>
<dbReference type="AlphaFoldDB" id="G8U0X9"/>
<dbReference type="Proteomes" id="UP000005439">
    <property type="component" value="Chromosome"/>
</dbReference>
<gene>
    <name evidence="1" type="ordered locus">Sulac_3067</name>
</gene>
<accession>G8U0X9</accession>
<organism evidence="1 2">
    <name type="scientific">Sulfobacillus acidophilus (strain ATCC 700253 / DSM 10332 / NAL)</name>
    <dbReference type="NCBI Taxonomy" id="679936"/>
    <lineage>
        <taxon>Bacteria</taxon>
        <taxon>Bacillati</taxon>
        <taxon>Bacillota</taxon>
        <taxon>Clostridia</taxon>
        <taxon>Eubacteriales</taxon>
        <taxon>Clostridiales Family XVII. Incertae Sedis</taxon>
        <taxon>Sulfobacillus</taxon>
    </lineage>
</organism>
<dbReference type="KEGG" id="sap:Sulac_3067"/>
<evidence type="ECO:0000313" key="2">
    <source>
        <dbReference type="Proteomes" id="UP000005439"/>
    </source>
</evidence>
<dbReference type="HOGENOM" id="CLU_2398490_0_0_9"/>
<reference evidence="2" key="1">
    <citation type="submission" date="2011-12" db="EMBL/GenBank/DDBJ databases">
        <title>The complete genome of chromosome of Sulfobacillus acidophilus DSM 10332.</title>
        <authorList>
            <person name="Lucas S."/>
            <person name="Han J."/>
            <person name="Lapidus A."/>
            <person name="Bruce D."/>
            <person name="Goodwin L."/>
            <person name="Pitluck S."/>
            <person name="Peters L."/>
            <person name="Kyrpides N."/>
            <person name="Mavromatis K."/>
            <person name="Ivanova N."/>
            <person name="Mikhailova N."/>
            <person name="Chertkov O."/>
            <person name="Saunders E."/>
            <person name="Detter J.C."/>
            <person name="Tapia R."/>
            <person name="Han C."/>
            <person name="Land M."/>
            <person name="Hauser L."/>
            <person name="Markowitz V."/>
            <person name="Cheng J.-F."/>
            <person name="Hugenholtz P."/>
            <person name="Woyke T."/>
            <person name="Wu D."/>
            <person name="Pukall R."/>
            <person name="Gehrich-Schroeter G."/>
            <person name="Schneider S."/>
            <person name="Klenk H.-P."/>
            <person name="Eisen J.A."/>
        </authorList>
    </citation>
    <scope>NUCLEOTIDE SEQUENCE [LARGE SCALE GENOMIC DNA]</scope>
    <source>
        <strain evidence="2">ATCC 700253 / DSM 10332 / NAL</strain>
    </source>
</reference>
<sequence>MVCTFRIGGALIGESVIARQSGHLITGHAGGRFQGVQLQAEIRGSQLVGRYHRHWASPCFTVDLEDMPPLLGFAAMTLACYHLTQVYHTPEIS</sequence>
<dbReference type="EMBL" id="CP003179">
    <property type="protein sequence ID" value="AEW06524.1"/>
    <property type="molecule type" value="Genomic_DNA"/>
</dbReference>